<organism evidence="1 2">
    <name type="scientific">Aeromonas caviae</name>
    <name type="common">Aeromonas punctata</name>
    <dbReference type="NCBI Taxonomy" id="648"/>
    <lineage>
        <taxon>Bacteria</taxon>
        <taxon>Pseudomonadati</taxon>
        <taxon>Pseudomonadota</taxon>
        <taxon>Gammaproteobacteria</taxon>
        <taxon>Aeromonadales</taxon>
        <taxon>Aeromonadaceae</taxon>
        <taxon>Aeromonas</taxon>
    </lineage>
</organism>
<name>A0ABD0B9X1_AERCA</name>
<dbReference type="Proteomes" id="UP000737420">
    <property type="component" value="Unassembled WGS sequence"/>
</dbReference>
<evidence type="ECO:0008006" key="3">
    <source>
        <dbReference type="Google" id="ProtNLM"/>
    </source>
</evidence>
<dbReference type="EMBL" id="BPOP01000022">
    <property type="protein sequence ID" value="GJB92294.1"/>
    <property type="molecule type" value="Genomic_DNA"/>
</dbReference>
<sequence>MFHILDFGNGGTFATIDELKKELSERYKGRHVSVKYATKPYGMNRVIYVSVSEAGIVRHSYGDESLVDFIAISDEYFDG</sequence>
<accession>A0ABD0B9X1</accession>
<dbReference type="RefSeq" id="WP_223924500.1">
    <property type="nucleotide sequence ID" value="NZ_AP024404.1"/>
</dbReference>
<evidence type="ECO:0000313" key="2">
    <source>
        <dbReference type="Proteomes" id="UP000737420"/>
    </source>
</evidence>
<dbReference type="AlphaFoldDB" id="A0ABD0B9X1"/>
<evidence type="ECO:0000313" key="1">
    <source>
        <dbReference type="EMBL" id="GJB92294.1"/>
    </source>
</evidence>
<proteinExistence type="predicted"/>
<comment type="caution">
    <text evidence="1">The sequence shown here is derived from an EMBL/GenBank/DDBJ whole genome shotgun (WGS) entry which is preliminary data.</text>
</comment>
<protein>
    <recommendedName>
        <fullName evidence="3">Phage protein</fullName>
    </recommendedName>
</protein>
<reference evidence="1 2" key="1">
    <citation type="submission" date="2021-07" db="EMBL/GenBank/DDBJ databases">
        <title>Draft genome sequence of carbapenem-resistant Aeromonas spp. in Japan.</title>
        <authorList>
            <person name="Maehana S."/>
            <person name="Suzuki M."/>
            <person name="Kitasato H."/>
        </authorList>
    </citation>
    <scope>NUCLEOTIDE SEQUENCE [LARGE SCALE GENOMIC DNA]</scope>
    <source>
        <strain evidence="1 2">KAM382</strain>
    </source>
</reference>
<gene>
    <name evidence="1" type="ORF">KAM382_23550</name>
</gene>